<accession>A0A4P9XUI9</accession>
<feature type="region of interest" description="Disordered" evidence="1">
    <location>
        <begin position="53"/>
        <end position="72"/>
    </location>
</feature>
<feature type="compositionally biased region" description="Basic and acidic residues" evidence="1">
    <location>
        <begin position="53"/>
        <end position="67"/>
    </location>
</feature>
<proteinExistence type="predicted"/>
<dbReference type="PANTHER" id="PTHR12673:SF159">
    <property type="entry name" value="LD03170P"/>
    <property type="match status" value="1"/>
</dbReference>
<evidence type="ECO:0000259" key="3">
    <source>
        <dbReference type="PROSITE" id="PS50010"/>
    </source>
</evidence>
<protein>
    <recommendedName>
        <fullName evidence="3">DH domain-containing protein</fullName>
    </recommendedName>
</protein>
<evidence type="ECO:0000256" key="2">
    <source>
        <dbReference type="SAM" id="SignalP"/>
    </source>
</evidence>
<dbReference type="Gene3D" id="1.20.900.10">
    <property type="entry name" value="Dbl homology (DH) domain"/>
    <property type="match status" value="1"/>
</dbReference>
<dbReference type="AlphaFoldDB" id="A0A4P9XUI9"/>
<dbReference type="GO" id="GO:0005737">
    <property type="term" value="C:cytoplasm"/>
    <property type="evidence" value="ECO:0007669"/>
    <property type="project" value="TreeGrafter"/>
</dbReference>
<dbReference type="GO" id="GO:0005085">
    <property type="term" value="F:guanyl-nucleotide exchange factor activity"/>
    <property type="evidence" value="ECO:0007669"/>
    <property type="project" value="InterPro"/>
</dbReference>
<dbReference type="Proteomes" id="UP000271241">
    <property type="component" value="Unassembled WGS sequence"/>
</dbReference>
<dbReference type="PANTHER" id="PTHR12673">
    <property type="entry name" value="FACIOGENITAL DYSPLASIA PROTEIN"/>
    <property type="match status" value="1"/>
</dbReference>
<feature type="domain" description="DH" evidence="3">
    <location>
        <begin position="417"/>
        <end position="594"/>
    </location>
</feature>
<evidence type="ECO:0000256" key="1">
    <source>
        <dbReference type="SAM" id="MobiDB-lite"/>
    </source>
</evidence>
<dbReference type="InterPro" id="IPR035899">
    <property type="entry name" value="DBL_dom_sf"/>
</dbReference>
<dbReference type="SMART" id="SM00325">
    <property type="entry name" value="RhoGEF"/>
    <property type="match status" value="1"/>
</dbReference>
<name>A0A4P9XUI9_9FUNG</name>
<dbReference type="SUPFAM" id="SSF48065">
    <property type="entry name" value="DBL homology domain (DH-domain)"/>
    <property type="match status" value="1"/>
</dbReference>
<organism evidence="4 5">
    <name type="scientific">Thamnocephalis sphaerospora</name>
    <dbReference type="NCBI Taxonomy" id="78915"/>
    <lineage>
        <taxon>Eukaryota</taxon>
        <taxon>Fungi</taxon>
        <taxon>Fungi incertae sedis</taxon>
        <taxon>Zoopagomycota</taxon>
        <taxon>Zoopagomycotina</taxon>
        <taxon>Zoopagomycetes</taxon>
        <taxon>Zoopagales</taxon>
        <taxon>Sigmoideomycetaceae</taxon>
        <taxon>Thamnocephalis</taxon>
    </lineage>
</organism>
<gene>
    <name evidence="4" type="ORF">THASP1DRAFT_28311</name>
</gene>
<dbReference type="InterPro" id="IPR051092">
    <property type="entry name" value="FYVE_RhoGEF_PH"/>
</dbReference>
<dbReference type="STRING" id="78915.A0A4P9XUI9"/>
<dbReference type="PROSITE" id="PS50010">
    <property type="entry name" value="DH_2"/>
    <property type="match status" value="1"/>
</dbReference>
<feature type="chain" id="PRO_5020231513" description="DH domain-containing protein" evidence="2">
    <location>
        <begin position="18"/>
        <end position="898"/>
    </location>
</feature>
<keyword evidence="2" id="KW-0732">Signal</keyword>
<reference evidence="5" key="1">
    <citation type="journal article" date="2018" name="Nat. Microbiol.">
        <title>Leveraging single-cell genomics to expand the fungal tree of life.</title>
        <authorList>
            <person name="Ahrendt S.R."/>
            <person name="Quandt C.A."/>
            <person name="Ciobanu D."/>
            <person name="Clum A."/>
            <person name="Salamov A."/>
            <person name="Andreopoulos B."/>
            <person name="Cheng J.F."/>
            <person name="Woyke T."/>
            <person name="Pelin A."/>
            <person name="Henrissat B."/>
            <person name="Reynolds N.K."/>
            <person name="Benny G.L."/>
            <person name="Smith M.E."/>
            <person name="James T.Y."/>
            <person name="Grigoriev I.V."/>
        </authorList>
    </citation>
    <scope>NUCLEOTIDE SEQUENCE [LARGE SCALE GENOMIC DNA]</scope>
    <source>
        <strain evidence="5">RSA 1356</strain>
    </source>
</reference>
<dbReference type="Pfam" id="PF00621">
    <property type="entry name" value="RhoGEF"/>
    <property type="match status" value="1"/>
</dbReference>
<dbReference type="OrthoDB" id="660555at2759"/>
<dbReference type="EMBL" id="KZ992482">
    <property type="protein sequence ID" value="RKP09883.1"/>
    <property type="molecule type" value="Genomic_DNA"/>
</dbReference>
<keyword evidence="5" id="KW-1185">Reference proteome</keyword>
<dbReference type="InterPro" id="IPR000219">
    <property type="entry name" value="DH_dom"/>
</dbReference>
<sequence length="898" mass="99805">MLTIAACLFQIAAFVRANYLAAENMYAEHCATGRHAKNDGALSAIAATLLGNSREDDRKEAQGTARDRARRQRTATAAQLFERRQRAGAWFQREDEQYMGLHDQLIEAGYMHHCRGDNSLGIVEHRSAADASSPSAKVESALPPTPACSVVGASHSAASDGPAVVAAPPRRSSLLVGRPSSAIKQNANTPDYSRIFWQAHLAGKGHCNYIGELSTLGWGCVSVLEDSEATVHTVLVRTLVGFRLLRIPPDALCVTKNELDVHGVDTSLATADDAQGTIPAFAHTPLLIRALCLYQEQLREYFMQAVEAGAPQLVEELADYANRVEQFDAVQAAYSLQQVDDPRVSPALRNIEEDMLSRSVSVDVVLPTSHNRNTDQERTLAEFFDMCGTPLVAPAVKARVAPVVQSVAPPALQAAERLEEIYCELLATEESYLRKITALVQIRSMLLEHLQRDRDRYLVNSIFHNVIALAEASQQFVCQLRSALRDGAIDHPVAVIAQHITSARSAYHSYLLNYDTALSRLREFGQLSRLYRTMLRRAREIDGCDRLAIADLLVQPVQRIPRYSLIIANLMRYTDYKHEYHARLAEALGTIDNIGSLNGHQDKERLSKLHAIRDAIQGCPEQLLSASRTLLAQIEMSEIEPATLSATRAVTLFLFSDTVLLAERTTSVMSTGFYFCHVGAASECDAYWHERMLRLYVTHSETAGRRFCALYHNNRAAVRAELNGCKTFLQTYNGNLQVYVNFYDGEQMYAQARCKSNILLSYVDSLDVPAEQVLFNSELVPIKGVVQARRNTRFRMLLKSRLSAGNRDAACTAAGISATQASTSRYQQIHIVSRRARSIRSMRPLFIERDTRASDSRSTNALRNTKACFRPDWLQCISSEQFENAPVDYAGTTLEFGI</sequence>
<evidence type="ECO:0000313" key="4">
    <source>
        <dbReference type="EMBL" id="RKP09883.1"/>
    </source>
</evidence>
<evidence type="ECO:0000313" key="5">
    <source>
        <dbReference type="Proteomes" id="UP000271241"/>
    </source>
</evidence>
<feature type="signal peptide" evidence="2">
    <location>
        <begin position="1"/>
        <end position="17"/>
    </location>
</feature>